<dbReference type="Proteomes" id="UP000078486">
    <property type="component" value="Unassembled WGS sequence"/>
</dbReference>
<comment type="caution">
    <text evidence="1">The sequence shown here is derived from an EMBL/GenBank/DDBJ whole genome shotgun (WGS) entry which is preliminary data.</text>
</comment>
<name>A0A178IQW2_9BACT</name>
<organism evidence="1 2">
    <name type="scientific">Termitidicoccus mucosus</name>
    <dbReference type="NCBI Taxonomy" id="1184151"/>
    <lineage>
        <taxon>Bacteria</taxon>
        <taxon>Pseudomonadati</taxon>
        <taxon>Verrucomicrobiota</taxon>
        <taxon>Opitutia</taxon>
        <taxon>Opitutales</taxon>
        <taxon>Opitutaceae</taxon>
        <taxon>Termitidicoccus</taxon>
    </lineage>
</organism>
<keyword evidence="2" id="KW-1185">Reference proteome</keyword>
<dbReference type="OrthoDB" id="561335at2"/>
<accession>A0A178IQW2</accession>
<dbReference type="EMBL" id="LRRQ01000015">
    <property type="protein sequence ID" value="OAM91779.1"/>
    <property type="molecule type" value="Genomic_DNA"/>
</dbReference>
<evidence type="ECO:0008006" key="3">
    <source>
        <dbReference type="Google" id="ProtNLM"/>
    </source>
</evidence>
<sequence length="294" mass="33971">MKEKFIDREFTPRTLKIIRQADAITQDYEAQGYDLSVRQLFYQFVARNILANTQHNYNNLASVISDARMAGLISWGCIKDRNRITRTVSAFETTAHFLQAANETYRKNKWRNQANHIEVFVEKQALEGVLLPICERWEVPFTANKGYSSSSSMYERGKFIQSMRDVEGKTPHIIYLGDHDPSGIDMSRDVEKRLTLFSDGRINFHRIALNKEQIDTHNLPENPAKTTDSRAGDYIARFGTSSWELDALNPDTLHQIVTRAITALVDLPAWERDTRTETEEKNQLQDIIEELTQR</sequence>
<protein>
    <recommendedName>
        <fullName evidence="3">DUF2399 domain-containing protein</fullName>
    </recommendedName>
</protein>
<dbReference type="STRING" id="1184151.AW736_01685"/>
<dbReference type="AlphaFoldDB" id="A0A178IQW2"/>
<proteinExistence type="predicted"/>
<gene>
    <name evidence="1" type="ORF">AW736_01685</name>
</gene>
<reference evidence="1 2" key="1">
    <citation type="submission" date="2016-01" db="EMBL/GenBank/DDBJ databases">
        <title>High potential of lignocellulose degradation of a new Verrucomicrobia species.</title>
        <authorList>
            <person name="Wang Y."/>
            <person name="Shi Y."/>
            <person name="Qiu Z."/>
            <person name="Liu S."/>
            <person name="Yang H."/>
        </authorList>
    </citation>
    <scope>NUCLEOTIDE SEQUENCE [LARGE SCALE GENOMIC DNA]</scope>
    <source>
        <strain evidence="1 2">TSB47</strain>
    </source>
</reference>
<evidence type="ECO:0000313" key="1">
    <source>
        <dbReference type="EMBL" id="OAM91779.1"/>
    </source>
</evidence>
<dbReference type="RefSeq" id="WP_068768549.1">
    <property type="nucleotide sequence ID" value="NZ_CP109796.1"/>
</dbReference>
<evidence type="ECO:0000313" key="2">
    <source>
        <dbReference type="Proteomes" id="UP000078486"/>
    </source>
</evidence>